<accession>A0ABU9QPV6</accession>
<gene>
    <name evidence="1" type="ORF">V4C55_37760</name>
</gene>
<name>A0ABU9QPV6_9BURK</name>
<dbReference type="EMBL" id="JAZHGC010000052">
    <property type="protein sequence ID" value="MEM5291483.1"/>
    <property type="molecule type" value="Genomic_DNA"/>
</dbReference>
<dbReference type="Gene3D" id="1.10.287.1080">
    <property type="entry name" value="MazG-like"/>
    <property type="match status" value="1"/>
</dbReference>
<proteinExistence type="predicted"/>
<organism evidence="1 2">
    <name type="scientific">Paraburkholderia sabiae</name>
    <dbReference type="NCBI Taxonomy" id="273251"/>
    <lineage>
        <taxon>Bacteria</taxon>
        <taxon>Pseudomonadati</taxon>
        <taxon>Pseudomonadota</taxon>
        <taxon>Betaproteobacteria</taxon>
        <taxon>Burkholderiales</taxon>
        <taxon>Burkholderiaceae</taxon>
        <taxon>Paraburkholderia</taxon>
    </lineage>
</organism>
<dbReference type="SUPFAM" id="SSF101386">
    <property type="entry name" value="all-alpha NTP pyrophosphatases"/>
    <property type="match status" value="1"/>
</dbReference>
<reference evidence="1 2" key="1">
    <citation type="submission" date="2024-01" db="EMBL/GenBank/DDBJ databases">
        <title>The diversity of rhizobia nodulating Mimosa spp. in eleven states of Brazil covering several biomes is determined by host plant, location, and edaphic factors.</title>
        <authorList>
            <person name="Rouws L."/>
            <person name="Barauna A."/>
            <person name="Beukes C."/>
            <person name="De Faria S.M."/>
            <person name="Gross E."/>
            <person name="Dos Reis Junior F.B."/>
            <person name="Simon M."/>
            <person name="Maluk M."/>
            <person name="Odee D.W."/>
            <person name="Kenicer G."/>
            <person name="Young J.P.W."/>
            <person name="Reis V.M."/>
            <person name="Zilli J."/>
            <person name="James E.K."/>
        </authorList>
    </citation>
    <scope>NUCLEOTIDE SEQUENCE [LARGE SCALE GENOMIC DNA]</scope>
    <source>
        <strain evidence="1 2">JPY77</strain>
    </source>
</reference>
<evidence type="ECO:0000313" key="2">
    <source>
        <dbReference type="Proteomes" id="UP001494588"/>
    </source>
</evidence>
<keyword evidence="2" id="KW-1185">Reference proteome</keyword>
<evidence type="ECO:0000313" key="1">
    <source>
        <dbReference type="EMBL" id="MEM5291483.1"/>
    </source>
</evidence>
<sequence>MSLTIAEILTLQSEFDRNHAGATPFFVEINEKNLCELEHLIVCMVGELGEFANIVKKVRRGDFPLADVKPDLDEELVDVFIYLLKIAGQTNVDLEAGFLEKRKRNIDRFAKYRK</sequence>
<comment type="caution">
    <text evidence="1">The sequence shown here is derived from an EMBL/GenBank/DDBJ whole genome shotgun (WGS) entry which is preliminary data.</text>
</comment>
<dbReference type="RefSeq" id="WP_201661035.1">
    <property type="nucleotide sequence ID" value="NZ_CAJHCS010000044.1"/>
</dbReference>
<dbReference type="Proteomes" id="UP001494588">
    <property type="component" value="Unassembled WGS sequence"/>
</dbReference>
<protein>
    <submittedName>
        <fullName evidence="1">MazG nucleotide pyrophosphohydrolase domain-containing protein</fullName>
    </submittedName>
</protein>